<keyword evidence="4 6" id="KW-0067">ATP-binding</keyword>
<protein>
    <submittedName>
        <fullName evidence="6">ATP-binding cassette domain-containing protein</fullName>
    </submittedName>
</protein>
<feature type="domain" description="ABC transporter" evidence="5">
    <location>
        <begin position="14"/>
        <end position="239"/>
    </location>
</feature>
<dbReference type="AlphaFoldDB" id="A0A420F135"/>
<dbReference type="PROSITE" id="PS00211">
    <property type="entry name" value="ABC_TRANSPORTER_1"/>
    <property type="match status" value="1"/>
</dbReference>
<reference evidence="7" key="2">
    <citation type="submission" date="2022-10" db="EMBL/GenBank/DDBJ databases">
        <title>The complete genomes of actinobacterial strains from the NBC collection.</title>
        <authorList>
            <person name="Joergensen T.S."/>
            <person name="Alvarez Arevalo M."/>
            <person name="Sterndorff E.B."/>
            <person name="Faurdal D."/>
            <person name="Vuksanovic O."/>
            <person name="Mourched A.-S."/>
            <person name="Charusanti P."/>
            <person name="Shaw S."/>
            <person name="Blin K."/>
            <person name="Weber T."/>
        </authorList>
    </citation>
    <scope>NUCLEOTIDE SEQUENCE</scope>
    <source>
        <strain evidence="7">NBC_00256</strain>
    </source>
</reference>
<accession>A0A420F135</accession>
<organism evidence="6 8">
    <name type="scientific">Micromonospora globbae</name>
    <dbReference type="NCBI Taxonomy" id="1894969"/>
    <lineage>
        <taxon>Bacteria</taxon>
        <taxon>Bacillati</taxon>
        <taxon>Actinomycetota</taxon>
        <taxon>Actinomycetes</taxon>
        <taxon>Micromonosporales</taxon>
        <taxon>Micromonosporaceae</taxon>
        <taxon>Micromonospora</taxon>
    </lineage>
</organism>
<dbReference type="PANTHER" id="PTHR43335">
    <property type="entry name" value="ABC TRANSPORTER, ATP-BINDING PROTEIN"/>
    <property type="match status" value="1"/>
</dbReference>
<keyword evidence="2" id="KW-0813">Transport</keyword>
<evidence type="ECO:0000313" key="8">
    <source>
        <dbReference type="Proteomes" id="UP000285744"/>
    </source>
</evidence>
<name>A0A420F135_9ACTN</name>
<reference evidence="6 8" key="1">
    <citation type="journal article" date="2018" name="Int. J. Syst. Evol. Microbiol.">
        <title>Micromonospora globbae sp. nov., an endophytic actinomycete isolated from roots of Globba winitii C. H. Wright.</title>
        <authorList>
            <person name="Kuncharoen N."/>
            <person name="Pittayakhajonwut P."/>
            <person name="Tanasupawat S."/>
        </authorList>
    </citation>
    <scope>NUCLEOTIDE SEQUENCE [LARGE SCALE GENOMIC DNA]</scope>
    <source>
        <strain evidence="6 8">WPS1-2</strain>
    </source>
</reference>
<dbReference type="GO" id="GO:0016887">
    <property type="term" value="F:ATP hydrolysis activity"/>
    <property type="evidence" value="ECO:0007669"/>
    <property type="project" value="InterPro"/>
</dbReference>
<evidence type="ECO:0000259" key="5">
    <source>
        <dbReference type="PROSITE" id="PS50893"/>
    </source>
</evidence>
<dbReference type="GO" id="GO:0005524">
    <property type="term" value="F:ATP binding"/>
    <property type="evidence" value="ECO:0007669"/>
    <property type="project" value="UniProtKB-KW"/>
</dbReference>
<dbReference type="InterPro" id="IPR003439">
    <property type="entry name" value="ABC_transporter-like_ATP-bd"/>
</dbReference>
<dbReference type="InterPro" id="IPR003593">
    <property type="entry name" value="AAA+_ATPase"/>
</dbReference>
<dbReference type="Proteomes" id="UP001432190">
    <property type="component" value="Chromosome"/>
</dbReference>
<dbReference type="PANTHER" id="PTHR43335:SF4">
    <property type="entry name" value="ABC TRANSPORTER, ATP-BINDING PROTEIN"/>
    <property type="match status" value="1"/>
</dbReference>
<evidence type="ECO:0000256" key="2">
    <source>
        <dbReference type="ARBA" id="ARBA00022448"/>
    </source>
</evidence>
<proteinExistence type="inferred from homology"/>
<dbReference type="EMBL" id="CP108084">
    <property type="protein sequence ID" value="WUP49743.1"/>
    <property type="molecule type" value="Genomic_DNA"/>
</dbReference>
<dbReference type="OrthoDB" id="9781246at2"/>
<comment type="similarity">
    <text evidence="1">Belongs to the ABC transporter superfamily.</text>
</comment>
<sequence length="312" mass="32722">MSDGQRSPTSDGQIVVSGLTKQYRNVRAVNNLSFTIEPGRVTGFLGPNGAGKTTTLRMLLNLVTPTSGTATISGHRYADLTEPLRHVGAVLEASSAHKGRTGINHLRVICAAAGLPKRRADEALALVGLTPAAKRKFKGYSLGMKQRLGIAAAMLGDPRVLILDEPANGLDPEGIRWMRGFLKGLAHEGRTVLVSSHLLSEMQLLADDVVIIAAGQLVRQGPVEQVIGSMTHGGARVRVRTPHAEALVTALKAQNATVDADGQGALIVTGVDAPTVGRAALGAGVELHELTTERPDLEGVFLELTAGKAGIR</sequence>
<dbReference type="SMART" id="SM00382">
    <property type="entry name" value="AAA"/>
    <property type="match status" value="1"/>
</dbReference>
<dbReference type="InterPro" id="IPR017871">
    <property type="entry name" value="ABC_transporter-like_CS"/>
</dbReference>
<keyword evidence="3" id="KW-0547">Nucleotide-binding</keyword>
<evidence type="ECO:0000313" key="6">
    <source>
        <dbReference type="EMBL" id="RKF26716.1"/>
    </source>
</evidence>
<evidence type="ECO:0000256" key="4">
    <source>
        <dbReference type="ARBA" id="ARBA00022840"/>
    </source>
</evidence>
<evidence type="ECO:0000313" key="9">
    <source>
        <dbReference type="Proteomes" id="UP001432190"/>
    </source>
</evidence>
<gene>
    <name evidence="6" type="ORF">D7I43_14825</name>
    <name evidence="7" type="ORF">OG994_30195</name>
</gene>
<dbReference type="Proteomes" id="UP000285744">
    <property type="component" value="Unassembled WGS sequence"/>
</dbReference>
<evidence type="ECO:0000256" key="3">
    <source>
        <dbReference type="ARBA" id="ARBA00022741"/>
    </source>
</evidence>
<dbReference type="Pfam" id="PF00005">
    <property type="entry name" value="ABC_tran"/>
    <property type="match status" value="1"/>
</dbReference>
<evidence type="ECO:0000256" key="1">
    <source>
        <dbReference type="ARBA" id="ARBA00005417"/>
    </source>
</evidence>
<dbReference type="Gene3D" id="3.40.50.300">
    <property type="entry name" value="P-loop containing nucleotide triphosphate hydrolases"/>
    <property type="match status" value="1"/>
</dbReference>
<dbReference type="SUPFAM" id="SSF52540">
    <property type="entry name" value="P-loop containing nucleoside triphosphate hydrolases"/>
    <property type="match status" value="1"/>
</dbReference>
<evidence type="ECO:0000313" key="7">
    <source>
        <dbReference type="EMBL" id="WUP49743.1"/>
    </source>
</evidence>
<dbReference type="EMBL" id="RAQQ01000009">
    <property type="protein sequence ID" value="RKF26716.1"/>
    <property type="molecule type" value="Genomic_DNA"/>
</dbReference>
<dbReference type="InterPro" id="IPR027417">
    <property type="entry name" value="P-loop_NTPase"/>
</dbReference>
<keyword evidence="9" id="KW-1185">Reference proteome</keyword>
<dbReference type="PROSITE" id="PS50893">
    <property type="entry name" value="ABC_TRANSPORTER_2"/>
    <property type="match status" value="1"/>
</dbReference>
<dbReference type="RefSeq" id="WP_120329066.1">
    <property type="nucleotide sequence ID" value="NZ_CP108084.1"/>
</dbReference>